<evidence type="ECO:0000313" key="2">
    <source>
        <dbReference type="EMBL" id="QJA72975.1"/>
    </source>
</evidence>
<protein>
    <submittedName>
        <fullName evidence="3">Uncharacterized protein</fullName>
    </submittedName>
</protein>
<feature type="transmembrane region" description="Helical" evidence="1">
    <location>
        <begin position="42"/>
        <end position="64"/>
    </location>
</feature>
<evidence type="ECO:0000313" key="3">
    <source>
        <dbReference type="EMBL" id="QJA91852.1"/>
    </source>
</evidence>
<name>A0A6M3LDX6_9ZZZZ</name>
<sequence length="100" mass="11161">MLRITESLVPIVINHLVLIQVSNWKSRRTEELRSLKMKLEIAIVRAIIDSFIVGGISFFASLVALGTVDISVNIEMCFLSATTMAGLAFFNEMKSQMGRK</sequence>
<dbReference type="EMBL" id="MT141992">
    <property type="protein sequence ID" value="QJA72975.1"/>
    <property type="molecule type" value="Genomic_DNA"/>
</dbReference>
<reference evidence="3" key="1">
    <citation type="submission" date="2020-03" db="EMBL/GenBank/DDBJ databases">
        <title>The deep terrestrial virosphere.</title>
        <authorList>
            <person name="Holmfeldt K."/>
            <person name="Nilsson E."/>
            <person name="Simone D."/>
            <person name="Lopez-Fernandez M."/>
            <person name="Wu X."/>
            <person name="de Brujin I."/>
            <person name="Lundin D."/>
            <person name="Andersson A."/>
            <person name="Bertilsson S."/>
            <person name="Dopson M."/>
        </authorList>
    </citation>
    <scope>NUCLEOTIDE SEQUENCE</scope>
    <source>
        <strain evidence="2">MM415A02536</strain>
        <strain evidence="3">MM415B03240</strain>
    </source>
</reference>
<proteinExistence type="predicted"/>
<accession>A0A6M3LDX6</accession>
<keyword evidence="1" id="KW-0472">Membrane</keyword>
<feature type="transmembrane region" description="Helical" evidence="1">
    <location>
        <begin position="70"/>
        <end position="90"/>
    </location>
</feature>
<keyword evidence="1" id="KW-1133">Transmembrane helix</keyword>
<gene>
    <name evidence="2" type="ORF">MM415A02536_0010</name>
    <name evidence="3" type="ORF">MM415B03240_0002</name>
</gene>
<dbReference type="AlphaFoldDB" id="A0A6M3LDX6"/>
<dbReference type="EMBL" id="MT143019">
    <property type="protein sequence ID" value="QJA91852.1"/>
    <property type="molecule type" value="Genomic_DNA"/>
</dbReference>
<organism evidence="3">
    <name type="scientific">viral metagenome</name>
    <dbReference type="NCBI Taxonomy" id="1070528"/>
    <lineage>
        <taxon>unclassified sequences</taxon>
        <taxon>metagenomes</taxon>
        <taxon>organismal metagenomes</taxon>
    </lineage>
</organism>
<keyword evidence="1" id="KW-0812">Transmembrane</keyword>
<evidence type="ECO:0000256" key="1">
    <source>
        <dbReference type="SAM" id="Phobius"/>
    </source>
</evidence>